<reference evidence="2 3" key="1">
    <citation type="submission" date="2024-07" db="EMBL/GenBank/DDBJ databases">
        <authorList>
            <person name="Hebao G."/>
        </authorList>
    </citation>
    <scope>NUCLEOTIDE SEQUENCE [LARGE SCALE GENOMIC DNA]</scope>
    <source>
        <strain evidence="2 3">ACCC 02193</strain>
    </source>
</reference>
<protein>
    <recommendedName>
        <fullName evidence="4">Lytic transglycosylase domain-containing protein</fullName>
    </recommendedName>
</protein>
<feature type="region of interest" description="Disordered" evidence="1">
    <location>
        <begin position="193"/>
        <end position="235"/>
    </location>
</feature>
<feature type="compositionally biased region" description="Basic and acidic residues" evidence="1">
    <location>
        <begin position="1177"/>
        <end position="1188"/>
    </location>
</feature>
<feature type="region of interest" description="Disordered" evidence="1">
    <location>
        <begin position="965"/>
        <end position="985"/>
    </location>
</feature>
<feature type="region of interest" description="Disordered" evidence="1">
    <location>
        <begin position="1177"/>
        <end position="1221"/>
    </location>
</feature>
<evidence type="ECO:0000256" key="1">
    <source>
        <dbReference type="SAM" id="MobiDB-lite"/>
    </source>
</evidence>
<feature type="compositionally biased region" description="Low complexity" evidence="1">
    <location>
        <begin position="968"/>
        <end position="981"/>
    </location>
</feature>
<feature type="region of interest" description="Disordered" evidence="1">
    <location>
        <begin position="86"/>
        <end position="133"/>
    </location>
</feature>
<gene>
    <name evidence="2" type="ORF">AB6T85_21725</name>
</gene>
<evidence type="ECO:0000313" key="3">
    <source>
        <dbReference type="Proteomes" id="UP001565243"/>
    </source>
</evidence>
<dbReference type="Proteomes" id="UP001565243">
    <property type="component" value="Unassembled WGS sequence"/>
</dbReference>
<feature type="compositionally biased region" description="Polar residues" evidence="1">
    <location>
        <begin position="1190"/>
        <end position="1201"/>
    </location>
</feature>
<name>A0ABV4EDK8_9GAMM</name>
<comment type="caution">
    <text evidence="2">The sequence shown here is derived from an EMBL/GenBank/DDBJ whole genome shotgun (WGS) entry which is preliminary data.</text>
</comment>
<feature type="compositionally biased region" description="Basic and acidic residues" evidence="1">
    <location>
        <begin position="221"/>
        <end position="235"/>
    </location>
</feature>
<proteinExistence type="predicted"/>
<feature type="region of interest" description="Disordered" evidence="1">
    <location>
        <begin position="420"/>
        <end position="443"/>
    </location>
</feature>
<sequence length="1221" mass="127730">MAIPRQQQSYDALAIIDAIDHASLKELALLKDIHRSVIARNRANPSPGEDLHKSNKAILNAILSRRNAGNDNQLTDNGNYLPVKRVGTGGSDRHLPQLNRRLPGAKHKKNDNSNRKSAIKQRRSFKVSSSGGLSAVDAADITAKAIKSAEKRLYETGNSANENVLTQTNNVENHITIAPKDDTVSQKISNARKWQPDAIVKQDLSSPHQRDANGRFTSQEKSQKNEDRQEKAETRSLFKKLSSVLGGKKGQGDELVNVAGSATGGVLWSAGKEIYDLTQGVREKVVNFDEWNSRKKAGKGTVSADPIRFPDVTTNGGTQSQRAYQSNKGNNVVSMVRDQNKALVENDRTIIEELKEIAENTRGEKKAGGGFTGKLLGAIGAKALGKLIGTRVLSGLAAALGGGAILNLLKRLIGGGGESINVPDIGRPGKSGKPGKTPTPKKVKGKGKLAKIAMAAGATVATGAAAVKGVLTGGDKLTSAAEPMQAATADAEKQAAKKAEAKAGDKIAHKAEKEVLKKGAEKALAKTALKAVPIVGTVIGAGMDAVDGYADTAGQKEAFSIGDSQDVTGRQKAEYTAANVLNMGGLVSGGAGLLAKGASALGFDGVAEKLTFDTGDIAKSLDGGVSTVKDAFSSGNDKQIDAIRDGTKQTTEAISKLDKSLTDGGAVPVAQPGAAPKEGQSGMAQAISEPTANIMSDDLNIGGSNAANRSFRNNNFGNIKYVGQSDATLESANAKGEQTFAKYDSPEEGMRGLANQLSRYADGTSKAVNYKKLTNVRDIITQFAPNNENDTEAYIGQLSKKLGVQDNETLDLNNPAVMSNMIRQIATIEGGNPQVSNRFIETAIGSRQGGKWQGKFNAETLEKLNKQRTSQGLAALASTDQRANPERYTLTDKLMDGAKDLGGAAWDTSMSKLGEFRDYSDAQLGKVFGNVEGLRIRAPDKNLTLPAGDKVPVGMARAALNPDDIGKSLTTHGATSATASSKAEEDKAVDGSLVGIARPVDDVVPLSELNKPRLVSSNGSVSKGKTAPANIQEAEGEANKGWLGSTVDVLKDIGGKSLDVLGDAGKNTLTSMGVDVDNPVQWAAGQTGSSVGGLVSGLTGGLMQDTPFSFLSDTVSSALGNKAGALTSGAISSFSTTPPAPVTDLAASGVVPVTGRDKDSRGSDDQQTSLLERIAKAVEKKDSEKKEISANPNRTTETAQPSPRKDIPLSIMDSSLDKLFS</sequence>
<evidence type="ECO:0000313" key="2">
    <source>
        <dbReference type="EMBL" id="MEY8773032.1"/>
    </source>
</evidence>
<dbReference type="EMBL" id="JBGFFX010000017">
    <property type="protein sequence ID" value="MEY8773032.1"/>
    <property type="molecule type" value="Genomic_DNA"/>
</dbReference>
<dbReference type="RefSeq" id="WP_369896659.1">
    <property type="nucleotide sequence ID" value="NZ_JBGFFX010000017.1"/>
</dbReference>
<keyword evidence="3" id="KW-1185">Reference proteome</keyword>
<evidence type="ECO:0008006" key="4">
    <source>
        <dbReference type="Google" id="ProtNLM"/>
    </source>
</evidence>
<accession>A0ABV4EDK8</accession>
<organism evidence="2 3">
    <name type="scientific">Erwinia aeris</name>
    <dbReference type="NCBI Taxonomy" id="3239803"/>
    <lineage>
        <taxon>Bacteria</taxon>
        <taxon>Pseudomonadati</taxon>
        <taxon>Pseudomonadota</taxon>
        <taxon>Gammaproteobacteria</taxon>
        <taxon>Enterobacterales</taxon>
        <taxon>Erwiniaceae</taxon>
        <taxon>Erwinia</taxon>
    </lineage>
</organism>